<protein>
    <recommendedName>
        <fullName evidence="9">Dynein axonemal assembly factor 11-like CS domain-containing protein</fullName>
    </recommendedName>
</protein>
<dbReference type="PANTHER" id="PTHR18849">
    <property type="entry name" value="LEUCINE RICH REPEAT PROTEIN"/>
    <property type="match status" value="1"/>
</dbReference>
<reference evidence="10 11" key="1">
    <citation type="journal article" date="2018" name="Sci. Rep.">
        <title>Raphidocelis subcapitata (=Pseudokirchneriella subcapitata) provides an insight into genome evolution and environmental adaptations in the Sphaeropleales.</title>
        <authorList>
            <person name="Suzuki S."/>
            <person name="Yamaguchi H."/>
            <person name="Nakajima N."/>
            <person name="Kawachi M."/>
        </authorList>
    </citation>
    <scope>NUCLEOTIDE SEQUENCE [LARGE SCALE GENOMIC DNA]</scope>
    <source>
        <strain evidence="10 11">NIES-35</strain>
    </source>
</reference>
<evidence type="ECO:0000256" key="1">
    <source>
        <dbReference type="ARBA" id="ARBA00004430"/>
    </source>
</evidence>
<dbReference type="GO" id="GO:0005930">
    <property type="term" value="C:axoneme"/>
    <property type="evidence" value="ECO:0007669"/>
    <property type="project" value="UniProtKB-SubCell"/>
</dbReference>
<comment type="similarity">
    <text evidence="7">Belongs to the tilB family.</text>
</comment>
<dbReference type="InterPro" id="IPR056496">
    <property type="entry name" value="CS_DNAAF11_C"/>
</dbReference>
<dbReference type="OrthoDB" id="10250990at2759"/>
<dbReference type="AlphaFoldDB" id="A0A2V0PL36"/>
<feature type="domain" description="Dynein axonemal assembly factor 11-like CS" evidence="9">
    <location>
        <begin position="264"/>
        <end position="352"/>
    </location>
</feature>
<dbReference type="Pfam" id="PF23602">
    <property type="entry name" value="CS_DNAAF11_C"/>
    <property type="match status" value="1"/>
</dbReference>
<gene>
    <name evidence="10" type="ORF">Rsub_12390</name>
</gene>
<dbReference type="Proteomes" id="UP000247498">
    <property type="component" value="Unassembled WGS sequence"/>
</dbReference>
<comment type="caution">
    <text evidence="10">The sequence shown here is derived from an EMBL/GenBank/DDBJ whole genome shotgun (WGS) entry which is preliminary data.</text>
</comment>
<evidence type="ECO:0000259" key="9">
    <source>
        <dbReference type="Pfam" id="PF23602"/>
    </source>
</evidence>
<dbReference type="Gene3D" id="3.80.10.10">
    <property type="entry name" value="Ribonuclease Inhibitor"/>
    <property type="match status" value="1"/>
</dbReference>
<evidence type="ECO:0000256" key="6">
    <source>
        <dbReference type="ARBA" id="ARBA00023273"/>
    </source>
</evidence>
<evidence type="ECO:0000256" key="3">
    <source>
        <dbReference type="ARBA" id="ARBA00022614"/>
    </source>
</evidence>
<dbReference type="STRING" id="307507.A0A2V0PL36"/>
<keyword evidence="2" id="KW-0963">Cytoplasm</keyword>
<keyword evidence="11" id="KW-1185">Reference proteome</keyword>
<evidence type="ECO:0000313" key="10">
    <source>
        <dbReference type="EMBL" id="GBF99762.1"/>
    </source>
</evidence>
<comment type="subcellular location">
    <subcellularLocation>
        <location evidence="1">Cytoplasm</location>
        <location evidence="1">Cytoskeleton</location>
        <location evidence="1">Cilium axoneme</location>
    </subcellularLocation>
</comment>
<sequence length="423" mass="45366">MAPITEHMIRRRAEHNEGLLATLEEVALHQQSIERIELLGRLCPRLRILYLQNNLISKIENLHKLKDLSYLNLALNNITKVQNLQRCESLAKLDLTANFIPKAGLLSLASLEVSYALRELFLVGNPCADWPGYRQYVLGVLPQLTRLDGKAVTPSERIAAAQAAPSLAARLRDELAGEGIDVDAAALDWEDEGGGGEGGEVGETGTVGEDGQLRRPWCPATRILEHREQERAEREAEEIKAAARQDPFAPPPPPPRHEDFPPVPEGTLPMQRNEGKWEFSLTESDDGSELVLEVKVGRHLDTSLMRADVQPRYARLLVKGRLLQLVLPAEVRPDASIAQRSKTTGALVLRMPLEAARGAVAAAGSGGDVALSAAGGPDKPPREAAKLAAGGAASAAPLRRATVVAAGGLGEAGGGDPDALPDL</sequence>
<keyword evidence="5" id="KW-0969">Cilium</keyword>
<organism evidence="10 11">
    <name type="scientific">Raphidocelis subcapitata</name>
    <dbReference type="NCBI Taxonomy" id="307507"/>
    <lineage>
        <taxon>Eukaryota</taxon>
        <taxon>Viridiplantae</taxon>
        <taxon>Chlorophyta</taxon>
        <taxon>core chlorophytes</taxon>
        <taxon>Chlorophyceae</taxon>
        <taxon>CS clade</taxon>
        <taxon>Sphaeropleales</taxon>
        <taxon>Selenastraceae</taxon>
        <taxon>Raphidocelis</taxon>
    </lineage>
</organism>
<dbReference type="InterPro" id="IPR001611">
    <property type="entry name" value="Leu-rich_rpt"/>
</dbReference>
<keyword evidence="6" id="KW-0966">Cell projection</keyword>
<keyword evidence="3" id="KW-0433">Leucine-rich repeat</keyword>
<dbReference type="InterPro" id="IPR032675">
    <property type="entry name" value="LRR_dom_sf"/>
</dbReference>
<dbReference type="FunFam" id="3.80.10.10:FF:000052">
    <property type="entry name" value="Leucine rich repeat containing 6"/>
    <property type="match status" value="1"/>
</dbReference>
<dbReference type="PROSITE" id="PS51450">
    <property type="entry name" value="LRR"/>
    <property type="match status" value="2"/>
</dbReference>
<feature type="compositionally biased region" description="Basic and acidic residues" evidence="8">
    <location>
        <begin position="231"/>
        <end position="243"/>
    </location>
</feature>
<evidence type="ECO:0000256" key="5">
    <source>
        <dbReference type="ARBA" id="ARBA00023069"/>
    </source>
</evidence>
<feature type="region of interest" description="Disordered" evidence="8">
    <location>
        <begin position="231"/>
        <end position="263"/>
    </location>
</feature>
<proteinExistence type="inferred from homology"/>
<name>A0A2V0PL36_9CHLO</name>
<keyword evidence="4" id="KW-0677">Repeat</keyword>
<evidence type="ECO:0000256" key="4">
    <source>
        <dbReference type="ARBA" id="ARBA00022737"/>
    </source>
</evidence>
<dbReference type="Pfam" id="PF14580">
    <property type="entry name" value="LRR_9"/>
    <property type="match status" value="1"/>
</dbReference>
<accession>A0A2V0PL36</accession>
<dbReference type="SUPFAM" id="SSF52058">
    <property type="entry name" value="L domain-like"/>
    <property type="match status" value="1"/>
</dbReference>
<dbReference type="PANTHER" id="PTHR18849:SF0">
    <property type="entry name" value="CILIA- AND FLAGELLA-ASSOCIATED PROTEIN 410-RELATED"/>
    <property type="match status" value="1"/>
</dbReference>
<feature type="region of interest" description="Disordered" evidence="8">
    <location>
        <begin position="191"/>
        <end position="213"/>
    </location>
</feature>
<evidence type="ECO:0000256" key="7">
    <source>
        <dbReference type="ARBA" id="ARBA00049982"/>
    </source>
</evidence>
<dbReference type="InParanoid" id="A0A2V0PL36"/>
<feature type="compositionally biased region" description="Low complexity" evidence="8">
    <location>
        <begin position="386"/>
        <end position="396"/>
    </location>
</feature>
<dbReference type="SMART" id="SM00365">
    <property type="entry name" value="LRR_SD22"/>
    <property type="match status" value="2"/>
</dbReference>
<evidence type="ECO:0000256" key="2">
    <source>
        <dbReference type="ARBA" id="ARBA00022490"/>
    </source>
</evidence>
<evidence type="ECO:0000313" key="11">
    <source>
        <dbReference type="Proteomes" id="UP000247498"/>
    </source>
</evidence>
<evidence type="ECO:0000256" key="8">
    <source>
        <dbReference type="SAM" id="MobiDB-lite"/>
    </source>
</evidence>
<feature type="region of interest" description="Disordered" evidence="8">
    <location>
        <begin position="373"/>
        <end position="396"/>
    </location>
</feature>
<dbReference type="EMBL" id="BDRX01000172">
    <property type="protein sequence ID" value="GBF99762.1"/>
    <property type="molecule type" value="Genomic_DNA"/>
</dbReference>